<comment type="caution">
    <text evidence="4">The sequence shown here is derived from an EMBL/GenBank/DDBJ whole genome shotgun (WGS) entry which is preliminary data.</text>
</comment>
<evidence type="ECO:0000256" key="3">
    <source>
        <dbReference type="SAM" id="SignalP"/>
    </source>
</evidence>
<reference evidence="4" key="1">
    <citation type="journal article" date="2020" name="Stud. Mycol.">
        <title>101 Dothideomycetes genomes: a test case for predicting lifestyles and emergence of pathogens.</title>
        <authorList>
            <person name="Haridas S."/>
            <person name="Albert R."/>
            <person name="Binder M."/>
            <person name="Bloem J."/>
            <person name="Labutti K."/>
            <person name="Salamov A."/>
            <person name="Andreopoulos B."/>
            <person name="Baker S."/>
            <person name="Barry K."/>
            <person name="Bills G."/>
            <person name="Bluhm B."/>
            <person name="Cannon C."/>
            <person name="Castanera R."/>
            <person name="Culley D."/>
            <person name="Daum C."/>
            <person name="Ezra D."/>
            <person name="Gonzalez J."/>
            <person name="Henrissat B."/>
            <person name="Kuo A."/>
            <person name="Liang C."/>
            <person name="Lipzen A."/>
            <person name="Lutzoni F."/>
            <person name="Magnuson J."/>
            <person name="Mondo S."/>
            <person name="Nolan M."/>
            <person name="Ohm R."/>
            <person name="Pangilinan J."/>
            <person name="Park H.-J."/>
            <person name="Ramirez L."/>
            <person name="Alfaro M."/>
            <person name="Sun H."/>
            <person name="Tritt A."/>
            <person name="Yoshinaga Y."/>
            <person name="Zwiers L.-H."/>
            <person name="Turgeon B."/>
            <person name="Goodwin S."/>
            <person name="Spatafora J."/>
            <person name="Crous P."/>
            <person name="Grigoriev I."/>
        </authorList>
    </citation>
    <scope>NUCLEOTIDE SEQUENCE</scope>
    <source>
        <strain evidence="4">CBS 121410</strain>
    </source>
</reference>
<keyword evidence="2" id="KW-1133">Transmembrane helix</keyword>
<evidence type="ECO:0000313" key="5">
    <source>
        <dbReference type="Proteomes" id="UP000799776"/>
    </source>
</evidence>
<proteinExistence type="predicted"/>
<protein>
    <submittedName>
        <fullName evidence="4">Uncharacterized protein</fullName>
    </submittedName>
</protein>
<evidence type="ECO:0000256" key="1">
    <source>
        <dbReference type="SAM" id="MobiDB-lite"/>
    </source>
</evidence>
<keyword evidence="2" id="KW-0812">Transmembrane</keyword>
<dbReference type="Proteomes" id="UP000799776">
    <property type="component" value="Unassembled WGS sequence"/>
</dbReference>
<feature type="region of interest" description="Disordered" evidence="1">
    <location>
        <begin position="113"/>
        <end position="205"/>
    </location>
</feature>
<evidence type="ECO:0000313" key="4">
    <source>
        <dbReference type="EMBL" id="KAF2087578.1"/>
    </source>
</evidence>
<dbReference type="AlphaFoldDB" id="A0A9P4HXB8"/>
<dbReference type="EMBL" id="ML978719">
    <property type="protein sequence ID" value="KAF2087578.1"/>
    <property type="molecule type" value="Genomic_DNA"/>
</dbReference>
<feature type="chain" id="PRO_5040170958" evidence="3">
    <location>
        <begin position="23"/>
        <end position="280"/>
    </location>
</feature>
<feature type="compositionally biased region" description="Basic and acidic residues" evidence="1">
    <location>
        <begin position="140"/>
        <end position="150"/>
    </location>
</feature>
<keyword evidence="3" id="KW-0732">Signal</keyword>
<sequence>MSYLAFSRHVVVSLAFLWWVFANDTASTDTTAHTLTPGVLAAIAVAGCLILVALIWMIFLLVRARHIPPLPTLHPNDVPNKRAWSFSRRSPAPSNIRLHKVRNARLSAIIESPRTVIGSPTPPMPSSIKRKLSSRSTATARERERNEESPPTRSRNRSFSEKRLTPPVDLAKTLKPSPLFSRNKKNRDELRAGSKSSLEQNKPTSAPELIAPLAPLPLFSATDGSLVWISTSAPGAAFAIESWTLEVSQPYGIQPISSIRLKLRVSYKFDPRHRKQSACE</sequence>
<name>A0A9P4HXB8_9PEZI</name>
<keyword evidence="2" id="KW-0472">Membrane</keyword>
<gene>
    <name evidence="4" type="ORF">K490DRAFT_56679</name>
</gene>
<accession>A0A9P4HXB8</accession>
<feature type="signal peptide" evidence="3">
    <location>
        <begin position="1"/>
        <end position="22"/>
    </location>
</feature>
<feature type="compositionally biased region" description="Polar residues" evidence="1">
    <location>
        <begin position="194"/>
        <end position="204"/>
    </location>
</feature>
<feature type="transmembrane region" description="Helical" evidence="2">
    <location>
        <begin position="38"/>
        <end position="62"/>
    </location>
</feature>
<evidence type="ECO:0000256" key="2">
    <source>
        <dbReference type="SAM" id="Phobius"/>
    </source>
</evidence>
<keyword evidence="5" id="KW-1185">Reference proteome</keyword>
<organism evidence="4 5">
    <name type="scientific">Saccharata proteae CBS 121410</name>
    <dbReference type="NCBI Taxonomy" id="1314787"/>
    <lineage>
        <taxon>Eukaryota</taxon>
        <taxon>Fungi</taxon>
        <taxon>Dikarya</taxon>
        <taxon>Ascomycota</taxon>
        <taxon>Pezizomycotina</taxon>
        <taxon>Dothideomycetes</taxon>
        <taxon>Dothideomycetes incertae sedis</taxon>
        <taxon>Botryosphaeriales</taxon>
        <taxon>Saccharataceae</taxon>
        <taxon>Saccharata</taxon>
    </lineage>
</organism>